<name>A0A834LYE1_RHYFE</name>
<evidence type="ECO:0000256" key="1">
    <source>
        <dbReference type="SAM" id="Phobius"/>
    </source>
</evidence>
<organism evidence="2 3">
    <name type="scientific">Rhynchophorus ferrugineus</name>
    <name type="common">Red palm weevil</name>
    <name type="synonym">Curculio ferrugineus</name>
    <dbReference type="NCBI Taxonomy" id="354439"/>
    <lineage>
        <taxon>Eukaryota</taxon>
        <taxon>Metazoa</taxon>
        <taxon>Ecdysozoa</taxon>
        <taxon>Arthropoda</taxon>
        <taxon>Hexapoda</taxon>
        <taxon>Insecta</taxon>
        <taxon>Pterygota</taxon>
        <taxon>Neoptera</taxon>
        <taxon>Endopterygota</taxon>
        <taxon>Coleoptera</taxon>
        <taxon>Polyphaga</taxon>
        <taxon>Cucujiformia</taxon>
        <taxon>Curculionidae</taxon>
        <taxon>Dryophthorinae</taxon>
        <taxon>Rhynchophorus</taxon>
    </lineage>
</organism>
<dbReference type="AlphaFoldDB" id="A0A834LYE1"/>
<feature type="transmembrane region" description="Helical" evidence="1">
    <location>
        <begin position="22"/>
        <end position="40"/>
    </location>
</feature>
<keyword evidence="1" id="KW-1133">Transmembrane helix</keyword>
<protein>
    <submittedName>
        <fullName evidence="2">Uncharacterized protein</fullName>
    </submittedName>
</protein>
<evidence type="ECO:0000313" key="3">
    <source>
        <dbReference type="Proteomes" id="UP000625711"/>
    </source>
</evidence>
<comment type="caution">
    <text evidence="2">The sequence shown here is derived from an EMBL/GenBank/DDBJ whole genome shotgun (WGS) entry which is preliminary data.</text>
</comment>
<accession>A0A834LYE1</accession>
<reference evidence="2" key="1">
    <citation type="submission" date="2020-08" db="EMBL/GenBank/DDBJ databases">
        <title>Genome sequencing and assembly of the red palm weevil Rhynchophorus ferrugineus.</title>
        <authorList>
            <person name="Dias G.B."/>
            <person name="Bergman C.M."/>
            <person name="Manee M."/>
        </authorList>
    </citation>
    <scope>NUCLEOTIDE SEQUENCE</scope>
    <source>
        <strain evidence="2">AA-2017</strain>
        <tissue evidence="2">Whole larva</tissue>
    </source>
</reference>
<keyword evidence="1" id="KW-0812">Transmembrane</keyword>
<keyword evidence="3" id="KW-1185">Reference proteome</keyword>
<dbReference type="Proteomes" id="UP000625711">
    <property type="component" value="Unassembled WGS sequence"/>
</dbReference>
<gene>
    <name evidence="2" type="ORF">GWI33_001284</name>
</gene>
<dbReference type="EMBL" id="JAACXV010019845">
    <property type="protein sequence ID" value="KAF7263743.1"/>
    <property type="molecule type" value="Genomic_DNA"/>
</dbReference>
<sequence length="92" mass="10545">LTNTHVQVLSICKSRKLDSCDFVYITTLSNILTGSFFLSIHSIRGKNSKELFQRNVYYLQLSISIWHSCLSMGKYCKFIGHEAVIVNLKNTQ</sequence>
<evidence type="ECO:0000313" key="2">
    <source>
        <dbReference type="EMBL" id="KAF7263743.1"/>
    </source>
</evidence>
<feature type="non-terminal residue" evidence="2">
    <location>
        <position position="92"/>
    </location>
</feature>
<proteinExistence type="predicted"/>
<keyword evidence="1" id="KW-0472">Membrane</keyword>